<dbReference type="EMBL" id="JAVRRA010029044">
    <property type="protein sequence ID" value="KAK5022720.1"/>
    <property type="molecule type" value="Genomic_DNA"/>
</dbReference>
<evidence type="ECO:0000313" key="2">
    <source>
        <dbReference type="EMBL" id="KAK5022720.1"/>
    </source>
</evidence>
<evidence type="ECO:0000313" key="3">
    <source>
        <dbReference type="Proteomes" id="UP001357485"/>
    </source>
</evidence>
<protein>
    <submittedName>
        <fullName evidence="2">GDP/GTP exchange factor for ARF</fullName>
    </submittedName>
</protein>
<feature type="region of interest" description="Disordered" evidence="1">
    <location>
        <begin position="47"/>
        <end position="69"/>
    </location>
</feature>
<organism evidence="2 3">
    <name type="scientific">Cryomyces antarcticus</name>
    <dbReference type="NCBI Taxonomy" id="329879"/>
    <lineage>
        <taxon>Eukaryota</taxon>
        <taxon>Fungi</taxon>
        <taxon>Dikarya</taxon>
        <taxon>Ascomycota</taxon>
        <taxon>Pezizomycotina</taxon>
        <taxon>Dothideomycetes</taxon>
        <taxon>Dothideomycetes incertae sedis</taxon>
        <taxon>Cryomyces</taxon>
    </lineage>
</organism>
<sequence length="69" mass="7469">SIPEAAPTVFEIVEEVVSGTPSAITADNYEPAIRLFNEFATAGRVGAAQEQREESAVRKGKPVKEKKRP</sequence>
<proteinExistence type="predicted"/>
<name>A0ABR0ISX8_9PEZI</name>
<feature type="compositionally biased region" description="Basic residues" evidence="1">
    <location>
        <begin position="58"/>
        <end position="69"/>
    </location>
</feature>
<accession>A0ABR0ISX8</accession>
<feature type="non-terminal residue" evidence="2">
    <location>
        <position position="1"/>
    </location>
</feature>
<comment type="caution">
    <text evidence="2">The sequence shown here is derived from an EMBL/GenBank/DDBJ whole genome shotgun (WGS) entry which is preliminary data.</text>
</comment>
<reference evidence="2 3" key="1">
    <citation type="submission" date="2023-08" db="EMBL/GenBank/DDBJ databases">
        <title>Black Yeasts Isolated from many extreme environments.</title>
        <authorList>
            <person name="Coleine C."/>
            <person name="Stajich J.E."/>
            <person name="Selbmann L."/>
        </authorList>
    </citation>
    <scope>NUCLEOTIDE SEQUENCE [LARGE SCALE GENOMIC DNA]</scope>
    <source>
        <strain evidence="2 3">CCFEE 536</strain>
    </source>
</reference>
<keyword evidence="3" id="KW-1185">Reference proteome</keyword>
<gene>
    <name evidence="2" type="primary">GEA2_5</name>
    <name evidence="2" type="ORF">LTR16_012405</name>
</gene>
<dbReference type="Proteomes" id="UP001357485">
    <property type="component" value="Unassembled WGS sequence"/>
</dbReference>
<evidence type="ECO:0000256" key="1">
    <source>
        <dbReference type="SAM" id="MobiDB-lite"/>
    </source>
</evidence>